<accession>A0A6P0UEY5</accession>
<evidence type="ECO:0000313" key="2">
    <source>
        <dbReference type="Proteomes" id="UP000468443"/>
    </source>
</evidence>
<keyword evidence="2" id="KW-1185">Reference proteome</keyword>
<evidence type="ECO:0008006" key="3">
    <source>
        <dbReference type="Google" id="ProtNLM"/>
    </source>
</evidence>
<dbReference type="Proteomes" id="UP000468443">
    <property type="component" value="Unassembled WGS sequence"/>
</dbReference>
<comment type="caution">
    <text evidence="1">The sequence shown here is derived from an EMBL/GenBank/DDBJ whole genome shotgun (WGS) entry which is preliminary data.</text>
</comment>
<sequence length="143" mass="17127">MKKYLLFLYVGILSFHSCQSQKNNLRTIEGNWHPLSQQEGADQYIEIFIKKDTIYFYSTPLGLYWVNFKMNENKYFIDDRTEMGWVEKGFMFVENDTLNFKAIDGSPLQFIRINESTTLENFVTQTTTEDVYRNVFLRRAQNW</sequence>
<reference evidence="1 2" key="1">
    <citation type="submission" date="2020-01" db="EMBL/GenBank/DDBJ databases">
        <title>Muriicola jejuensis KCTC 22299.</title>
        <authorList>
            <person name="Wang G."/>
        </authorList>
    </citation>
    <scope>NUCLEOTIDE SEQUENCE [LARGE SCALE GENOMIC DNA]</scope>
    <source>
        <strain evidence="1 2">KCTC 22299</strain>
    </source>
</reference>
<name>A0A6P0UEY5_9FLAO</name>
<proteinExistence type="predicted"/>
<dbReference type="EMBL" id="JAABOP010000021">
    <property type="protein sequence ID" value="NER11805.1"/>
    <property type="molecule type" value="Genomic_DNA"/>
</dbReference>
<gene>
    <name evidence="1" type="ORF">GWK09_14860</name>
</gene>
<dbReference type="AlphaFoldDB" id="A0A6P0UEY5"/>
<organism evidence="1 2">
    <name type="scientific">Muriicola jejuensis</name>
    <dbReference type="NCBI Taxonomy" id="504488"/>
    <lineage>
        <taxon>Bacteria</taxon>
        <taxon>Pseudomonadati</taxon>
        <taxon>Bacteroidota</taxon>
        <taxon>Flavobacteriia</taxon>
        <taxon>Flavobacteriales</taxon>
        <taxon>Flavobacteriaceae</taxon>
        <taxon>Muriicola</taxon>
    </lineage>
</organism>
<protein>
    <recommendedName>
        <fullName evidence="3">Lipocalin-like domain-containing protein</fullName>
    </recommendedName>
</protein>
<evidence type="ECO:0000313" key="1">
    <source>
        <dbReference type="EMBL" id="NER11805.1"/>
    </source>
</evidence>
<dbReference type="RefSeq" id="WP_163694260.1">
    <property type="nucleotide sequence ID" value="NZ_FXTW01000023.1"/>
</dbReference>